<proteinExistence type="predicted"/>
<dbReference type="GO" id="GO:0005506">
    <property type="term" value="F:iron ion binding"/>
    <property type="evidence" value="ECO:0007669"/>
    <property type="project" value="InterPro"/>
</dbReference>
<feature type="binding site" description="axial binding residue" evidence="10">
    <location>
        <position position="332"/>
    </location>
    <ligand>
        <name>heme c</name>
        <dbReference type="ChEBI" id="CHEBI:61717"/>
        <label>3</label>
    </ligand>
    <ligandPart>
        <name>Fe</name>
        <dbReference type="ChEBI" id="CHEBI:18248"/>
    </ligandPart>
</feature>
<dbReference type="PANTHER" id="PTHR35008:SF8">
    <property type="entry name" value="ALCOHOL DEHYDROGENASE CYTOCHROME C SUBUNIT"/>
    <property type="match status" value="1"/>
</dbReference>
<accession>A0A1H6D851</accession>
<feature type="transmembrane region" description="Helical" evidence="11">
    <location>
        <begin position="435"/>
        <end position="453"/>
    </location>
</feature>
<protein>
    <submittedName>
        <fullName evidence="14">Cytochrome c, mono-and diheme variants</fullName>
    </submittedName>
</protein>
<feature type="binding site" description="covalent" evidence="9">
    <location>
        <position position="42"/>
    </location>
    <ligand>
        <name>heme c</name>
        <dbReference type="ChEBI" id="CHEBI:61717"/>
        <label>1</label>
    </ligand>
</feature>
<evidence type="ECO:0000256" key="6">
    <source>
        <dbReference type="ARBA" id="ARBA00022737"/>
    </source>
</evidence>
<organism evidence="14 15">
    <name type="scientific">Marinobacterium lutimaris</name>
    <dbReference type="NCBI Taxonomy" id="568106"/>
    <lineage>
        <taxon>Bacteria</taxon>
        <taxon>Pseudomonadati</taxon>
        <taxon>Pseudomonadota</taxon>
        <taxon>Gammaproteobacteria</taxon>
        <taxon>Oceanospirillales</taxon>
        <taxon>Oceanospirillaceae</taxon>
        <taxon>Marinobacterium</taxon>
    </lineage>
</organism>
<dbReference type="SUPFAM" id="SSF46626">
    <property type="entry name" value="Cytochrome c"/>
    <property type="match status" value="3"/>
</dbReference>
<sequence length="458" mass="48676">MKQTLMLSAALALGSLSSAAIAAESDYALIERGHYISTASDCVACHTTEGGAEFAGGKAIETPLGEIFAPNITPSKTGIGSYTYEQFDAAVREGIRADGAHLYPAMPYTAYAKITDEDMKALYAYFMQGVEPVEQASPESELPFPFNIRLSMLGWNLLFLDGKPYQADSSKSDQWNRGAYLGEALAHCSTCHTPRNLMMAEDRGQLLGGASLGTWYAPNISSDVNSGIGNWSEAEIVSYLKSGHADGKSQAAGPMAEAIAHSLQHLNDEDLQALAVWLKSVPAVSDAGDTQPADSHGQALADPDAVLMEPLPEDMADMSGAQLYEAACSSCHQADGTGAGGLPSLVNNTVLGRSNTDNLVMAILDGVKYRNEIKTSYGVDMLAFRNELSDAQIARVANYTLENFGRAEVADISADEVAVLRNGGPASNLLPMARWGMGLGAAVVVLLLLVWVVRRRAK</sequence>
<feature type="binding site" description="covalent" evidence="9">
    <location>
        <position position="188"/>
    </location>
    <ligand>
        <name>heme c</name>
        <dbReference type="ChEBI" id="CHEBI:61717"/>
        <label>2</label>
    </ligand>
</feature>
<dbReference type="InterPro" id="IPR014353">
    <property type="entry name" value="Membr-bd_ADH_cyt_c"/>
</dbReference>
<evidence type="ECO:0000256" key="7">
    <source>
        <dbReference type="ARBA" id="ARBA00023004"/>
    </source>
</evidence>
<dbReference type="PANTHER" id="PTHR35008">
    <property type="entry name" value="BLL4482 PROTEIN-RELATED"/>
    <property type="match status" value="1"/>
</dbReference>
<feature type="domain" description="Cytochrome c" evidence="13">
    <location>
        <begin position="315"/>
        <end position="404"/>
    </location>
</feature>
<keyword evidence="2" id="KW-1003">Cell membrane</keyword>
<dbReference type="GO" id="GO:0005886">
    <property type="term" value="C:plasma membrane"/>
    <property type="evidence" value="ECO:0007669"/>
    <property type="project" value="UniProtKB-SubCell"/>
</dbReference>
<dbReference type="GO" id="GO:0009055">
    <property type="term" value="F:electron transfer activity"/>
    <property type="evidence" value="ECO:0007669"/>
    <property type="project" value="InterPro"/>
</dbReference>
<keyword evidence="4 10" id="KW-0479">Metal-binding</keyword>
<feature type="chain" id="PRO_5009295616" evidence="12">
    <location>
        <begin position="23"/>
        <end position="458"/>
    </location>
</feature>
<feature type="binding site" description="covalent" evidence="9">
    <location>
        <position position="45"/>
    </location>
    <ligand>
        <name>heme c</name>
        <dbReference type="ChEBI" id="CHEBI:61717"/>
        <label>1</label>
    </ligand>
</feature>
<evidence type="ECO:0000256" key="4">
    <source>
        <dbReference type="ARBA" id="ARBA00022723"/>
    </source>
</evidence>
<feature type="binding site" description="covalent" evidence="9">
    <location>
        <position position="328"/>
    </location>
    <ligand>
        <name>heme c</name>
        <dbReference type="ChEBI" id="CHEBI:61717"/>
        <label>3</label>
    </ligand>
</feature>
<evidence type="ECO:0000256" key="2">
    <source>
        <dbReference type="ARBA" id="ARBA00022475"/>
    </source>
</evidence>
<dbReference type="GO" id="GO:0016614">
    <property type="term" value="F:oxidoreductase activity, acting on CH-OH group of donors"/>
    <property type="evidence" value="ECO:0007669"/>
    <property type="project" value="InterPro"/>
</dbReference>
<dbReference type="Gene3D" id="1.10.760.10">
    <property type="entry name" value="Cytochrome c-like domain"/>
    <property type="match status" value="2"/>
</dbReference>
<dbReference type="Proteomes" id="UP000236745">
    <property type="component" value="Unassembled WGS sequence"/>
</dbReference>
<evidence type="ECO:0000256" key="1">
    <source>
        <dbReference type="ARBA" id="ARBA00004236"/>
    </source>
</evidence>
<dbReference type="OrthoDB" id="6073217at2"/>
<dbReference type="PROSITE" id="PS51007">
    <property type="entry name" value="CYTC"/>
    <property type="match status" value="3"/>
</dbReference>
<evidence type="ECO:0000256" key="5">
    <source>
        <dbReference type="ARBA" id="ARBA00022729"/>
    </source>
</evidence>
<feature type="binding site" description="covalent" evidence="9">
    <location>
        <position position="191"/>
    </location>
    <ligand>
        <name>heme c</name>
        <dbReference type="ChEBI" id="CHEBI:61717"/>
        <label>2</label>
    </ligand>
</feature>
<gene>
    <name evidence="14" type="ORF">SAMN05444390_105202</name>
</gene>
<evidence type="ECO:0000256" key="9">
    <source>
        <dbReference type="PIRSR" id="PIRSR000018-50"/>
    </source>
</evidence>
<comment type="subcellular location">
    <subcellularLocation>
        <location evidence="1">Cell membrane</location>
    </subcellularLocation>
</comment>
<evidence type="ECO:0000256" key="3">
    <source>
        <dbReference type="ARBA" id="ARBA00022617"/>
    </source>
</evidence>
<dbReference type="InterPro" id="IPR009056">
    <property type="entry name" value="Cyt_c-like_dom"/>
</dbReference>
<evidence type="ECO:0000256" key="11">
    <source>
        <dbReference type="SAM" id="Phobius"/>
    </source>
</evidence>
<keyword evidence="15" id="KW-1185">Reference proteome</keyword>
<dbReference type="RefSeq" id="WP_104005030.1">
    <property type="nucleotide sequence ID" value="NZ_FNVQ01000005.1"/>
</dbReference>
<dbReference type="AlphaFoldDB" id="A0A1H6D851"/>
<keyword evidence="11" id="KW-0812">Transmembrane</keyword>
<keyword evidence="5 12" id="KW-0732">Signal</keyword>
<dbReference type="GO" id="GO:0020037">
    <property type="term" value="F:heme binding"/>
    <property type="evidence" value="ECO:0007669"/>
    <property type="project" value="InterPro"/>
</dbReference>
<comment type="cofactor">
    <cofactor evidence="9">
        <name>heme c</name>
        <dbReference type="ChEBI" id="CHEBI:61717"/>
    </cofactor>
    <text evidence="9">Binds 3 heme c groups covalently per subunit.</text>
</comment>
<evidence type="ECO:0000259" key="13">
    <source>
        <dbReference type="PROSITE" id="PS51007"/>
    </source>
</evidence>
<reference evidence="14 15" key="1">
    <citation type="submission" date="2016-10" db="EMBL/GenBank/DDBJ databases">
        <authorList>
            <person name="de Groot N.N."/>
        </authorList>
    </citation>
    <scope>NUCLEOTIDE SEQUENCE [LARGE SCALE GENOMIC DNA]</scope>
    <source>
        <strain evidence="14 15">DSM 22012</strain>
    </source>
</reference>
<keyword evidence="11" id="KW-1133">Transmembrane helix</keyword>
<dbReference type="InterPro" id="IPR036909">
    <property type="entry name" value="Cyt_c-like_dom_sf"/>
</dbReference>
<evidence type="ECO:0000313" key="14">
    <source>
        <dbReference type="EMBL" id="SEG81481.1"/>
    </source>
</evidence>
<feature type="domain" description="Cytochrome c" evidence="13">
    <location>
        <begin position="28"/>
        <end position="130"/>
    </location>
</feature>
<keyword evidence="8 11" id="KW-0472">Membrane</keyword>
<dbReference type="PIRSF" id="PIRSF000018">
    <property type="entry name" value="Mb_ADH_cyt_c"/>
    <property type="match status" value="1"/>
</dbReference>
<dbReference type="InterPro" id="IPR051459">
    <property type="entry name" value="Cytochrome_c-type_DH"/>
</dbReference>
<evidence type="ECO:0000256" key="12">
    <source>
        <dbReference type="SAM" id="SignalP"/>
    </source>
</evidence>
<feature type="binding site" description="covalent" evidence="9">
    <location>
        <position position="331"/>
    </location>
    <ligand>
        <name>heme c</name>
        <dbReference type="ChEBI" id="CHEBI:61717"/>
        <label>3</label>
    </ligand>
</feature>
<evidence type="ECO:0000256" key="8">
    <source>
        <dbReference type="ARBA" id="ARBA00023136"/>
    </source>
</evidence>
<evidence type="ECO:0000256" key="10">
    <source>
        <dbReference type="PIRSR" id="PIRSR000018-51"/>
    </source>
</evidence>
<feature type="binding site" description="axial binding residue" evidence="10">
    <location>
        <position position="192"/>
    </location>
    <ligand>
        <name>heme c</name>
        <dbReference type="ChEBI" id="CHEBI:61717"/>
        <label>2</label>
    </ligand>
    <ligandPart>
        <name>Fe</name>
        <dbReference type="ChEBI" id="CHEBI:18248"/>
    </ligandPart>
</feature>
<evidence type="ECO:0000313" key="15">
    <source>
        <dbReference type="Proteomes" id="UP000236745"/>
    </source>
</evidence>
<keyword evidence="7 10" id="KW-0408">Iron</keyword>
<keyword evidence="6" id="KW-0677">Repeat</keyword>
<name>A0A1H6D851_9GAMM</name>
<dbReference type="Pfam" id="PF00034">
    <property type="entry name" value="Cytochrom_C"/>
    <property type="match status" value="3"/>
</dbReference>
<feature type="binding site" description="axial binding residue" evidence="10">
    <location>
        <position position="46"/>
    </location>
    <ligand>
        <name>heme c</name>
        <dbReference type="ChEBI" id="CHEBI:61717"/>
        <label>1</label>
    </ligand>
    <ligandPart>
        <name>Fe</name>
        <dbReference type="ChEBI" id="CHEBI:18248"/>
    </ligandPart>
</feature>
<keyword evidence="3 9" id="KW-0349">Heme</keyword>
<feature type="signal peptide" evidence="12">
    <location>
        <begin position="1"/>
        <end position="22"/>
    </location>
</feature>
<dbReference type="EMBL" id="FNVQ01000005">
    <property type="protein sequence ID" value="SEG81481.1"/>
    <property type="molecule type" value="Genomic_DNA"/>
</dbReference>
<feature type="domain" description="Cytochrome c" evidence="13">
    <location>
        <begin position="173"/>
        <end position="282"/>
    </location>
</feature>